<feature type="transmembrane region" description="Helical" evidence="5">
    <location>
        <begin position="122"/>
        <end position="142"/>
    </location>
</feature>
<dbReference type="PANTHER" id="PTHR37422">
    <property type="entry name" value="TEICHURONIC ACID BIOSYNTHESIS PROTEIN TUAE"/>
    <property type="match status" value="1"/>
</dbReference>
<evidence type="ECO:0000313" key="8">
    <source>
        <dbReference type="Proteomes" id="UP000008634"/>
    </source>
</evidence>
<evidence type="ECO:0000256" key="5">
    <source>
        <dbReference type="SAM" id="Phobius"/>
    </source>
</evidence>
<sequence length="412" mass="48533">MIFNKSLNAIKYINLTQKYVLILSLIGLLLPENISSFILILFVFFSLIKIIIENKINYKLNKIYYIYLGFFAIFILSCFFSNETQIAFRSLQKNIVWLVLPILFSLSVSLNEREKFYILLKFALISQAYAIFIFLSACYKFYNGGEINVFFYDDLTTIINFHPVYFSLYLLFSLSTIIVGYQKNVFKCSIYLILLLFIFDSFLLILLSSKNILLIFFILSIFFVFKHYNNRNWFVITFILLIFMFKSSITGQRFQDSIFSKWELLSKNTYSYDDEFTGVTLRLITWKLVISSMNHEDYILGIGSGDSQNFIDNTYKKYKMDGAGYLGYNMHNQFLEYFLRFGIVGISLYSVILFVSFKKAIEDRNFLYLIFLFSFSSLSLTESNLQVHRGLVYFVLFNSLFYFSNTPKKISI</sequence>
<feature type="transmembrane region" description="Helical" evidence="5">
    <location>
        <begin position="162"/>
        <end position="181"/>
    </location>
</feature>
<evidence type="ECO:0000256" key="3">
    <source>
        <dbReference type="ARBA" id="ARBA00022989"/>
    </source>
</evidence>
<dbReference type="KEGG" id="cao:Celal_1573"/>
<keyword evidence="3 5" id="KW-1133">Transmembrane helix</keyword>
<feature type="transmembrane region" description="Helical" evidence="5">
    <location>
        <begin position="188"/>
        <end position="206"/>
    </location>
</feature>
<evidence type="ECO:0000259" key="6">
    <source>
        <dbReference type="Pfam" id="PF04932"/>
    </source>
</evidence>
<dbReference type="GO" id="GO:0016020">
    <property type="term" value="C:membrane"/>
    <property type="evidence" value="ECO:0007669"/>
    <property type="project" value="UniProtKB-SubCell"/>
</dbReference>
<dbReference type="RefSeq" id="WP_013550365.1">
    <property type="nucleotide sequence ID" value="NC_014934.1"/>
</dbReference>
<dbReference type="OrthoDB" id="1143110at2"/>
<organism evidence="7 8">
    <name type="scientific">Cellulophaga algicola (strain DSM 14237 / IC166 / ACAM 630)</name>
    <dbReference type="NCBI Taxonomy" id="688270"/>
    <lineage>
        <taxon>Bacteria</taxon>
        <taxon>Pseudomonadati</taxon>
        <taxon>Bacteroidota</taxon>
        <taxon>Flavobacteriia</taxon>
        <taxon>Flavobacteriales</taxon>
        <taxon>Flavobacteriaceae</taxon>
        <taxon>Cellulophaga</taxon>
    </lineage>
</organism>
<dbReference type="InterPro" id="IPR051533">
    <property type="entry name" value="WaaL-like"/>
</dbReference>
<evidence type="ECO:0000313" key="7">
    <source>
        <dbReference type="EMBL" id="ADV48884.1"/>
    </source>
</evidence>
<evidence type="ECO:0000256" key="1">
    <source>
        <dbReference type="ARBA" id="ARBA00004141"/>
    </source>
</evidence>
<feature type="transmembrane region" description="Helical" evidence="5">
    <location>
        <begin position="94"/>
        <end position="110"/>
    </location>
</feature>
<proteinExistence type="predicted"/>
<feature type="transmembrane region" description="Helical" evidence="5">
    <location>
        <begin position="233"/>
        <end position="254"/>
    </location>
</feature>
<dbReference type="STRING" id="688270.Celal_1573"/>
<feature type="transmembrane region" description="Helical" evidence="5">
    <location>
        <begin position="337"/>
        <end position="357"/>
    </location>
</feature>
<reference evidence="7 8" key="1">
    <citation type="journal article" date="2010" name="Stand. Genomic Sci.">
        <title>Complete genome sequence of Cellulophaga algicola type strain (IC166).</title>
        <authorList>
            <person name="Abt B."/>
            <person name="Lu M."/>
            <person name="Misra M."/>
            <person name="Han C."/>
            <person name="Nolan M."/>
            <person name="Lucas S."/>
            <person name="Hammon N."/>
            <person name="Deshpande S."/>
            <person name="Cheng J.F."/>
            <person name="Tapia R."/>
            <person name="Goodwin L."/>
            <person name="Pitluck S."/>
            <person name="Liolios K."/>
            <person name="Pagani I."/>
            <person name="Ivanova N."/>
            <person name="Mavromatis K."/>
            <person name="Ovchinikova G."/>
            <person name="Pati A."/>
            <person name="Chen A."/>
            <person name="Palaniappan K."/>
            <person name="Land M."/>
            <person name="Hauser L."/>
            <person name="Chang Y.J."/>
            <person name="Jeffries C.D."/>
            <person name="Detter J.C."/>
            <person name="Brambilla E."/>
            <person name="Rohde M."/>
            <person name="Tindall B.J."/>
            <person name="Goker M."/>
            <person name="Woyke T."/>
            <person name="Bristow J."/>
            <person name="Eisen J.A."/>
            <person name="Markowitz V."/>
            <person name="Hugenholtz P."/>
            <person name="Kyrpides N.C."/>
            <person name="Klenk H.P."/>
            <person name="Lapidus A."/>
        </authorList>
    </citation>
    <scope>NUCLEOTIDE SEQUENCE [LARGE SCALE GENOMIC DNA]</scope>
    <source>
        <strain evidence="8">DSM 14237 / IC166 / ACAM 630</strain>
    </source>
</reference>
<feature type="transmembrane region" description="Helical" evidence="5">
    <location>
        <begin position="387"/>
        <end position="404"/>
    </location>
</feature>
<feature type="transmembrane region" description="Helical" evidence="5">
    <location>
        <begin position="212"/>
        <end position="228"/>
    </location>
</feature>
<evidence type="ECO:0000256" key="4">
    <source>
        <dbReference type="ARBA" id="ARBA00023136"/>
    </source>
</evidence>
<comment type="subcellular location">
    <subcellularLocation>
        <location evidence="1">Membrane</location>
        <topology evidence="1">Multi-pass membrane protein</topology>
    </subcellularLocation>
</comment>
<evidence type="ECO:0000256" key="2">
    <source>
        <dbReference type="ARBA" id="ARBA00022692"/>
    </source>
</evidence>
<gene>
    <name evidence="7" type="ordered locus">Celal_1573</name>
</gene>
<keyword evidence="8" id="KW-1185">Reference proteome</keyword>
<dbReference type="AlphaFoldDB" id="E6XB28"/>
<dbReference type="Proteomes" id="UP000008634">
    <property type="component" value="Chromosome"/>
</dbReference>
<name>E6XB28_CELAD</name>
<dbReference type="eggNOG" id="COG3307">
    <property type="taxonomic scope" value="Bacteria"/>
</dbReference>
<feature type="domain" description="O-antigen ligase-related" evidence="6">
    <location>
        <begin position="196"/>
        <end position="349"/>
    </location>
</feature>
<feature type="transmembrane region" description="Helical" evidence="5">
    <location>
        <begin position="366"/>
        <end position="381"/>
    </location>
</feature>
<dbReference type="InterPro" id="IPR007016">
    <property type="entry name" value="O-antigen_ligase-rel_domated"/>
</dbReference>
<dbReference type="EMBL" id="CP002453">
    <property type="protein sequence ID" value="ADV48884.1"/>
    <property type="molecule type" value="Genomic_DNA"/>
</dbReference>
<protein>
    <recommendedName>
        <fullName evidence="6">O-antigen ligase-related domain-containing protein</fullName>
    </recommendedName>
</protein>
<dbReference type="PANTHER" id="PTHR37422:SF17">
    <property type="entry name" value="O-ANTIGEN LIGASE"/>
    <property type="match status" value="1"/>
</dbReference>
<keyword evidence="4 5" id="KW-0472">Membrane</keyword>
<dbReference type="Pfam" id="PF04932">
    <property type="entry name" value="Wzy_C"/>
    <property type="match status" value="1"/>
</dbReference>
<accession>E6XB28</accession>
<dbReference type="HOGENOM" id="CLU_670459_0_0_10"/>
<feature type="transmembrane region" description="Helical" evidence="5">
    <location>
        <begin position="64"/>
        <end position="82"/>
    </location>
</feature>
<keyword evidence="2 5" id="KW-0812">Transmembrane</keyword>